<dbReference type="OrthoDB" id="9806887at2"/>
<keyword evidence="4" id="KW-1185">Reference proteome</keyword>
<proteinExistence type="predicted"/>
<reference evidence="3 4" key="1">
    <citation type="submission" date="2018-10" db="EMBL/GenBank/DDBJ databases">
        <title>Sequencing the genomes of 1000 actinobacteria strains.</title>
        <authorList>
            <person name="Klenk H.-P."/>
        </authorList>
    </citation>
    <scope>NUCLEOTIDE SEQUENCE [LARGE SCALE GENOMIC DNA]</scope>
    <source>
        <strain evidence="3 4">DSM 45175</strain>
    </source>
</reference>
<keyword evidence="1" id="KW-0328">Glycosyltransferase</keyword>
<name>A0A495JSJ0_9ACTN</name>
<dbReference type="AlphaFoldDB" id="A0A495JSJ0"/>
<comment type="caution">
    <text evidence="3">The sequence shown here is derived from an EMBL/GenBank/DDBJ whole genome shotgun (WGS) entry which is preliminary data.</text>
</comment>
<dbReference type="SUPFAM" id="SSF53756">
    <property type="entry name" value="UDP-Glycosyltransferase/glycogen phosphorylase"/>
    <property type="match status" value="1"/>
</dbReference>
<dbReference type="EMBL" id="RBKT01000001">
    <property type="protein sequence ID" value="RKR91332.1"/>
    <property type="molecule type" value="Genomic_DNA"/>
</dbReference>
<accession>A0A495JSJ0</accession>
<keyword evidence="2 3" id="KW-0808">Transferase</keyword>
<evidence type="ECO:0000313" key="4">
    <source>
        <dbReference type="Proteomes" id="UP000277671"/>
    </source>
</evidence>
<organism evidence="3 4">
    <name type="scientific">Micromonospora pisi</name>
    <dbReference type="NCBI Taxonomy" id="589240"/>
    <lineage>
        <taxon>Bacteria</taxon>
        <taxon>Bacillati</taxon>
        <taxon>Actinomycetota</taxon>
        <taxon>Actinomycetes</taxon>
        <taxon>Micromonosporales</taxon>
        <taxon>Micromonosporaceae</taxon>
        <taxon>Micromonospora</taxon>
    </lineage>
</organism>
<gene>
    <name evidence="3" type="ORF">BDK92_5726</name>
</gene>
<dbReference type="PANTHER" id="PTHR12526">
    <property type="entry name" value="GLYCOSYLTRANSFERASE"/>
    <property type="match status" value="1"/>
</dbReference>
<protein>
    <submittedName>
        <fullName evidence="3">Glycosyltransferase involved in cell wall biosynthesis</fullName>
    </submittedName>
</protein>
<dbReference type="Proteomes" id="UP000277671">
    <property type="component" value="Unassembled WGS sequence"/>
</dbReference>
<evidence type="ECO:0000256" key="2">
    <source>
        <dbReference type="ARBA" id="ARBA00022679"/>
    </source>
</evidence>
<dbReference type="GO" id="GO:0016757">
    <property type="term" value="F:glycosyltransferase activity"/>
    <property type="evidence" value="ECO:0007669"/>
    <property type="project" value="UniProtKB-KW"/>
</dbReference>
<evidence type="ECO:0000313" key="3">
    <source>
        <dbReference type="EMBL" id="RKR91332.1"/>
    </source>
</evidence>
<sequence>MRVVVTTETRFSRAPDGSVWTQDGPAYPFFSRYLAAFDTVRVVARLRHVDTPAGNAHRVDGPGVELWPLPHYVGPRQYLASWRSIRQAVRAAAQPGDAVILRVPSPTGAMLAGWRERQRLPYAIEVVGDPYDVFAPGVVEHPLRPFLRQWGTTRLRHLCRSAGAVAYVTERHLQSRYPSRPDALSVAYSSVDLPAEAFVPAPRRVDRAPRPGTLISIGSLDQLYKGIDTLIEALARIAADGEAPRLVHLGDGRFRPQLERLVVEAGLADRVTFVGTVPAGPAVRKHLDAADLVVVPSRTEGLPRVLIEAMARGLPALGSNVGGIPELLGAEDMVPPNDPFVLAAAIRHFLADPARLTAASARNLARAQDYSVASLRPRRDDFYRTVRDTATRRVPAGRRA</sequence>
<dbReference type="Pfam" id="PF13692">
    <property type="entry name" value="Glyco_trans_1_4"/>
    <property type="match status" value="1"/>
</dbReference>
<evidence type="ECO:0000256" key="1">
    <source>
        <dbReference type="ARBA" id="ARBA00022676"/>
    </source>
</evidence>
<dbReference type="PANTHER" id="PTHR12526:SF510">
    <property type="entry name" value="D-INOSITOL 3-PHOSPHATE GLYCOSYLTRANSFERASE"/>
    <property type="match status" value="1"/>
</dbReference>
<dbReference type="RefSeq" id="WP_121159450.1">
    <property type="nucleotide sequence ID" value="NZ_RBKT01000001.1"/>
</dbReference>
<dbReference type="Gene3D" id="3.40.50.2000">
    <property type="entry name" value="Glycogen Phosphorylase B"/>
    <property type="match status" value="2"/>
</dbReference>